<keyword evidence="5 8" id="KW-0560">Oxidoreductase</keyword>
<dbReference type="OrthoDB" id="9801783at2"/>
<feature type="binding site" evidence="8">
    <location>
        <position position="317"/>
    </location>
    <ligand>
        <name>substrate</name>
    </ligand>
</feature>
<dbReference type="InterPro" id="IPR005255">
    <property type="entry name" value="PdxA_fam"/>
</dbReference>
<comment type="subcellular location">
    <subcellularLocation>
        <location evidence="8">Cytoplasm</location>
    </subcellularLocation>
</comment>
<dbReference type="GO" id="GO:0042823">
    <property type="term" value="P:pyridoxal phosphate biosynthetic process"/>
    <property type="evidence" value="ECO:0007669"/>
    <property type="project" value="UniProtKB-UniRule"/>
</dbReference>
<dbReference type="EMBL" id="CP001842">
    <property type="protein sequence ID" value="ADB95327.1"/>
    <property type="molecule type" value="Genomic_DNA"/>
</dbReference>
<dbReference type="Gene3D" id="3.40.718.10">
    <property type="entry name" value="Isopropylmalate Dehydrogenase"/>
    <property type="match status" value="1"/>
</dbReference>
<gene>
    <name evidence="8" type="primary">pdxA</name>
    <name evidence="9" type="ordered locus">UCYN_06030</name>
</gene>
<comment type="catalytic activity">
    <reaction evidence="8">
        <text>4-(phosphooxy)-L-threonine + NAD(+) = 3-amino-2-oxopropyl phosphate + CO2 + NADH</text>
        <dbReference type="Rhea" id="RHEA:32275"/>
        <dbReference type="ChEBI" id="CHEBI:16526"/>
        <dbReference type="ChEBI" id="CHEBI:57279"/>
        <dbReference type="ChEBI" id="CHEBI:57540"/>
        <dbReference type="ChEBI" id="CHEBI:57945"/>
        <dbReference type="ChEBI" id="CHEBI:58452"/>
        <dbReference type="EC" id="1.1.1.262"/>
    </reaction>
</comment>
<feature type="binding site" evidence="8">
    <location>
        <position position="141"/>
    </location>
    <ligand>
        <name>substrate</name>
    </ligand>
</feature>
<dbReference type="SUPFAM" id="SSF53659">
    <property type="entry name" value="Isocitrate/Isopropylmalate dehydrogenase-like"/>
    <property type="match status" value="1"/>
</dbReference>
<comment type="caution">
    <text evidence="8">Lacks conserved residue(s) required for the propagation of feature annotation.</text>
</comment>
<dbReference type="HOGENOM" id="CLU_040168_1_0_3"/>
<keyword evidence="7 8" id="KW-0664">Pyridoxine biosynthesis</keyword>
<comment type="subunit">
    <text evidence="8">Homodimer.</text>
</comment>
<feature type="binding site" evidence="8">
    <location>
        <position position="326"/>
    </location>
    <ligand>
        <name>substrate</name>
    </ligand>
</feature>
<keyword evidence="3 8" id="KW-0479">Metal-binding</keyword>
<evidence type="ECO:0000256" key="4">
    <source>
        <dbReference type="ARBA" id="ARBA00022857"/>
    </source>
</evidence>
<feature type="binding site" evidence="8">
    <location>
        <position position="176"/>
    </location>
    <ligand>
        <name>a divalent metal cation</name>
        <dbReference type="ChEBI" id="CHEBI:60240"/>
        <note>ligand shared between dimeric partners</note>
    </ligand>
</feature>
<dbReference type="GO" id="GO:0005737">
    <property type="term" value="C:cytoplasm"/>
    <property type="evidence" value="ECO:0007669"/>
    <property type="project" value="UniProtKB-SubCell"/>
</dbReference>
<feature type="binding site" evidence="8">
    <location>
        <position position="300"/>
    </location>
    <ligand>
        <name>a divalent metal cation</name>
        <dbReference type="ChEBI" id="CHEBI:60240"/>
        <note>ligand shared between dimeric partners</note>
    </ligand>
</feature>
<feature type="binding site" evidence="8">
    <location>
        <position position="308"/>
    </location>
    <ligand>
        <name>substrate</name>
    </ligand>
</feature>
<dbReference type="Proteomes" id="UP000001405">
    <property type="component" value="Chromosome"/>
</dbReference>
<evidence type="ECO:0000256" key="8">
    <source>
        <dbReference type="HAMAP-Rule" id="MF_00536"/>
    </source>
</evidence>
<dbReference type="NCBIfam" id="TIGR00557">
    <property type="entry name" value="pdxA"/>
    <property type="match status" value="1"/>
</dbReference>
<dbReference type="InterPro" id="IPR037510">
    <property type="entry name" value="PdxA"/>
</dbReference>
<sequence>MQSANLFSDKRPKLALTLGDPAGIGPEIILKVLTDPMISQSCELTVVGTKSILLQNYQQLPIKKEKLANPETLSILDIPIKPTIQSQIIPGYINAISGKTSFDYLNTAITETLRGNFQGIITAPISKSSWKVAGFDYPGQTEVLAERSRVDQFGMLFVAKSPYTGWTMRTLLATTHIPLNKVSQTLTPKLMSIKLNLLINYLENNFSIKNPKIIIGGLNPHSGENGQLGTEEKDWLLPWLKKERINYPNVELVGLVPPDTMWIQPVKAWFGNLLNSEKTNNLINNQNTDRLADAYLSLYHDQGLIPMKLMAFEQAVNNTIGLPFIRTSPDHGTAFDIAGKGIATATSLKEAISLAIALAK</sequence>
<dbReference type="PATRIC" id="fig|713887.8.peg.561"/>
<dbReference type="EC" id="1.1.1.262" evidence="8"/>
<dbReference type="PANTHER" id="PTHR30004">
    <property type="entry name" value="4-HYDROXYTHREONINE-4-PHOSPHATE DEHYDROGENASE"/>
    <property type="match status" value="1"/>
</dbReference>
<keyword evidence="6 8" id="KW-0520">NAD</keyword>
<comment type="similarity">
    <text evidence="1">Belongs to the PdxA family. PdxA2 subfamily.</text>
</comment>
<evidence type="ECO:0000256" key="2">
    <source>
        <dbReference type="ARBA" id="ARBA00022490"/>
    </source>
</evidence>
<dbReference type="NCBIfam" id="NF002744">
    <property type="entry name" value="PRK02746.1"/>
    <property type="match status" value="1"/>
</dbReference>
<reference evidence="9 10" key="1">
    <citation type="journal article" date="2010" name="Nature">
        <title>Metabolic streamlining in an open-ocean nitrogen-fixing cyanobacterium.</title>
        <authorList>
            <person name="Tripp H.J."/>
            <person name="Bench S.R."/>
            <person name="Turk K.A."/>
            <person name="Foster R.A."/>
            <person name="Desany B.A."/>
            <person name="Niazi F."/>
            <person name="Affourtit J.P."/>
            <person name="Zehr J.P."/>
        </authorList>
    </citation>
    <scope>NUCLEOTIDE SEQUENCE [LARGE SCALE GENOMIC DNA]</scope>
    <source>
        <strain evidence="10">ALOHA</strain>
    </source>
</reference>
<dbReference type="Pfam" id="PF04166">
    <property type="entry name" value="PdxA"/>
    <property type="match status" value="1"/>
</dbReference>
<name>D3EPC7_ATETH</name>
<evidence type="ECO:0000256" key="5">
    <source>
        <dbReference type="ARBA" id="ARBA00023002"/>
    </source>
</evidence>
<comment type="cofactor">
    <cofactor evidence="8">
        <name>a divalent metal cation</name>
        <dbReference type="ChEBI" id="CHEBI:60240"/>
    </cofactor>
    <text evidence="8">Binds 1 divalent metal cation per subunit.</text>
</comment>
<evidence type="ECO:0000256" key="7">
    <source>
        <dbReference type="ARBA" id="ARBA00023096"/>
    </source>
</evidence>
<dbReference type="HAMAP" id="MF_00536">
    <property type="entry name" value="PdxA"/>
    <property type="match status" value="1"/>
</dbReference>
<dbReference type="KEGG" id="cyu:UCYN_06030"/>
<evidence type="ECO:0000256" key="6">
    <source>
        <dbReference type="ARBA" id="ARBA00023027"/>
    </source>
</evidence>
<accession>D3EPC7</accession>
<comment type="miscellaneous">
    <text evidence="8">The active site is located at the dimer interface.</text>
</comment>
<proteinExistence type="inferred from homology"/>
<keyword evidence="10" id="KW-1185">Reference proteome</keyword>
<organism evidence="10">
    <name type="scientific">Atelocyanobacterium thalassa (isolate ALOHA)</name>
    <dbReference type="NCBI Taxonomy" id="1453429"/>
    <lineage>
        <taxon>Bacteria</taxon>
        <taxon>Bacillati</taxon>
        <taxon>Cyanobacteriota</taxon>
        <taxon>Cyanophyceae</taxon>
        <taxon>Oscillatoriophycideae</taxon>
        <taxon>Chroococcales</taxon>
        <taxon>Aphanothecaceae</taxon>
        <taxon>Candidatus Atelocyanobacterium</taxon>
        <taxon>Candidatus Atelocyanobacterium thalassae</taxon>
    </lineage>
</organism>
<evidence type="ECO:0000313" key="9">
    <source>
        <dbReference type="EMBL" id="ADB95327.1"/>
    </source>
</evidence>
<dbReference type="STRING" id="1453429.UCYN_06030"/>
<dbReference type="GO" id="GO:0050570">
    <property type="term" value="F:4-hydroxythreonine-4-phosphate dehydrogenase activity"/>
    <property type="evidence" value="ECO:0007669"/>
    <property type="project" value="UniProtKB-UniRule"/>
</dbReference>
<dbReference type="GO" id="GO:0046872">
    <property type="term" value="F:metal ion binding"/>
    <property type="evidence" value="ECO:0007669"/>
    <property type="project" value="UniProtKB-UniRule"/>
</dbReference>
<comment type="function">
    <text evidence="8">Catalyzes the NAD(P)-dependent oxidation of 4-(phosphooxy)-L-threonine (HTP) into 2-amino-3-oxo-4-(phosphooxy)butyric acid which spontaneously decarboxylates to form 3-amino-2-oxopropyl phosphate (AHAP).</text>
</comment>
<protein>
    <recommendedName>
        <fullName evidence="8">4-hydroxythreonine-4-phosphate dehydrogenase</fullName>
        <ecNumber evidence="8">1.1.1.262</ecNumber>
    </recommendedName>
    <alternativeName>
        <fullName evidence="8">4-(phosphohydroxy)-L-threonine dehydrogenase</fullName>
    </alternativeName>
</protein>
<comment type="pathway">
    <text evidence="8">Cofactor biosynthesis; pyridoxine 5'-phosphate biosynthesis; pyridoxine 5'-phosphate from D-erythrose 4-phosphate: step 4/5.</text>
</comment>
<dbReference type="UniPathway" id="UPA00244">
    <property type="reaction ID" value="UER00312"/>
</dbReference>
<keyword evidence="4 8" id="KW-0521">NADP</keyword>
<dbReference type="AlphaFoldDB" id="D3EPC7"/>
<dbReference type="GO" id="GO:0008615">
    <property type="term" value="P:pyridoxine biosynthetic process"/>
    <property type="evidence" value="ECO:0007669"/>
    <property type="project" value="UniProtKB-UniRule"/>
</dbReference>
<dbReference type="GO" id="GO:0051287">
    <property type="term" value="F:NAD binding"/>
    <property type="evidence" value="ECO:0007669"/>
    <property type="project" value="InterPro"/>
</dbReference>
<keyword evidence="2 8" id="KW-0963">Cytoplasm</keyword>
<evidence type="ECO:0000313" key="10">
    <source>
        <dbReference type="Proteomes" id="UP000001405"/>
    </source>
</evidence>
<feature type="binding site" evidence="8">
    <location>
        <position position="221"/>
    </location>
    <ligand>
        <name>a divalent metal cation</name>
        <dbReference type="ChEBI" id="CHEBI:60240"/>
        <note>ligand shared between dimeric partners</note>
    </ligand>
</feature>
<evidence type="ECO:0000256" key="3">
    <source>
        <dbReference type="ARBA" id="ARBA00022723"/>
    </source>
</evidence>
<dbReference type="PANTHER" id="PTHR30004:SF6">
    <property type="entry name" value="D-THREONATE 4-PHOSPHATE DEHYDROGENASE"/>
    <property type="match status" value="1"/>
</dbReference>
<dbReference type="RefSeq" id="WP_012953991.1">
    <property type="nucleotide sequence ID" value="NC_013771.1"/>
</dbReference>
<evidence type="ECO:0000256" key="1">
    <source>
        <dbReference type="ARBA" id="ARBA00009464"/>
    </source>
</evidence>